<dbReference type="Proteomes" id="UP000177798">
    <property type="component" value="Chromosome 2"/>
</dbReference>
<dbReference type="Pfam" id="PF06101">
    <property type="entry name" value="Vps62"/>
    <property type="match status" value="1"/>
</dbReference>
<protein>
    <recommendedName>
        <fullName evidence="4">Vacuolar protein sorting-associated protein 62</fullName>
    </recommendedName>
</protein>
<keyword evidence="1" id="KW-0472">Membrane</keyword>
<keyword evidence="1" id="KW-0812">Transmembrane</keyword>
<proteinExistence type="predicted"/>
<dbReference type="PANTHER" id="PTHR48174">
    <property type="entry name" value="DUF946 FAMILY PROTEIN"/>
    <property type="match status" value="1"/>
</dbReference>
<dbReference type="EMBL" id="CP017815">
    <property type="protein sequence ID" value="APA07376.1"/>
    <property type="molecule type" value="Genomic_DNA"/>
</dbReference>
<evidence type="ECO:0008006" key="4">
    <source>
        <dbReference type="Google" id="ProtNLM"/>
    </source>
</evidence>
<sequence length="396" mass="44021">MAVDKSTDRMDEEKGFPNDVGVKTLEVKKGCGWGRHATRKRLPGVTIWLELIAIALLVTMLYRQQHALGCLSLAMLGFGNTSARPNTTLPSFVFDYAPLVWLDEAEMYFPSDMYAQILNTKPYVNLTLIPNDTLPSPLNLENLDFLNNWGLNVYLTSNIDVTTSPAYLTGVVPSSATGRTQNAISCSVILSDHGDGLMDVFYMYFYAYNQGNTVFGQELGDHIGDWEHNMIRFVNGTPQAVWYSQHANGQAFLYSVVEKSGKRPIAYSARGSHANYAIPGTHDHTIPDLNLPAGLLQDYTSRGTLWDPVLSSYFYTYDIVSKSFTAASEGSPVGAMEYEGRWGDAQYPKNDKRQSEFFGFWKFVGGPTGPANKQLVRKKVCPDNGILCIVRDRLGP</sequence>
<evidence type="ECO:0000313" key="3">
    <source>
        <dbReference type="Proteomes" id="UP000177798"/>
    </source>
</evidence>
<feature type="transmembrane region" description="Helical" evidence="1">
    <location>
        <begin position="45"/>
        <end position="62"/>
    </location>
</feature>
<keyword evidence="1" id="KW-1133">Transmembrane helix</keyword>
<gene>
    <name evidence="2" type="ORF">sscle_02g021460</name>
</gene>
<dbReference type="PANTHER" id="PTHR48174:SF5">
    <property type="entry name" value="VACUOLAR PROTEIN SORTING-ASSOCIATED PROTEIN 62"/>
    <property type="match status" value="1"/>
</dbReference>
<evidence type="ECO:0000256" key="1">
    <source>
        <dbReference type="SAM" id="Phobius"/>
    </source>
</evidence>
<organism evidence="2 3">
    <name type="scientific">Sclerotinia sclerotiorum (strain ATCC 18683 / 1980 / Ss-1)</name>
    <name type="common">White mold</name>
    <name type="synonym">Whetzelinia sclerotiorum</name>
    <dbReference type="NCBI Taxonomy" id="665079"/>
    <lineage>
        <taxon>Eukaryota</taxon>
        <taxon>Fungi</taxon>
        <taxon>Dikarya</taxon>
        <taxon>Ascomycota</taxon>
        <taxon>Pezizomycotina</taxon>
        <taxon>Leotiomycetes</taxon>
        <taxon>Helotiales</taxon>
        <taxon>Sclerotiniaceae</taxon>
        <taxon>Sclerotinia</taxon>
    </lineage>
</organism>
<dbReference type="InterPro" id="IPR009291">
    <property type="entry name" value="Vps62"/>
</dbReference>
<accession>A0A1D9PXK3</accession>
<reference evidence="3" key="1">
    <citation type="journal article" date="2017" name="Genome Biol. Evol.">
        <title>The complete genome sequence of the phytopathogenic fungus Sclerotinia sclerotiorum reveals insights into the genome architecture of broad host range pathogens.</title>
        <authorList>
            <person name="Derbyshire M."/>
            <person name="Denton-Giles M."/>
            <person name="Hegedus D."/>
            <person name="Seifbarghy S."/>
            <person name="Rollins J."/>
            <person name="van Kan J."/>
            <person name="Seidl M.F."/>
            <person name="Faino L."/>
            <person name="Mbengue M."/>
            <person name="Navaud O."/>
            <person name="Raffaele S."/>
            <person name="Hammond-Kosack K."/>
            <person name="Heard S."/>
            <person name="Oliver R."/>
        </authorList>
    </citation>
    <scope>NUCLEOTIDE SEQUENCE [LARGE SCALE GENOMIC DNA]</scope>
    <source>
        <strain evidence="3">ATCC 18683 / 1980 / Ss-1</strain>
    </source>
</reference>
<evidence type="ECO:0000313" key="2">
    <source>
        <dbReference type="EMBL" id="APA07376.1"/>
    </source>
</evidence>
<dbReference type="OrthoDB" id="188042at2759"/>
<name>A0A1D9PXK3_SCLS1</name>
<dbReference type="AlphaFoldDB" id="A0A1D9PXK3"/>
<dbReference type="VEuPathDB" id="FungiDB:sscle_02g021460"/>